<accession>A0A3S0X969</accession>
<dbReference type="Gene3D" id="3.40.630.30">
    <property type="match status" value="1"/>
</dbReference>
<dbReference type="EMBL" id="RZIJ01000018">
    <property type="protein sequence ID" value="RUQ67178.1"/>
    <property type="molecule type" value="Genomic_DNA"/>
</dbReference>
<dbReference type="PANTHER" id="PTHR10545">
    <property type="entry name" value="DIAMINE N-ACETYLTRANSFERASE"/>
    <property type="match status" value="1"/>
</dbReference>
<dbReference type="CDD" id="cd04301">
    <property type="entry name" value="NAT_SF"/>
    <property type="match status" value="1"/>
</dbReference>
<dbReference type="Proteomes" id="UP000280346">
    <property type="component" value="Unassembled WGS sequence"/>
</dbReference>
<comment type="caution">
    <text evidence="5">The sequence shown here is derived from an EMBL/GenBank/DDBJ whole genome shotgun (WGS) entry which is preliminary data.</text>
</comment>
<dbReference type="InterPro" id="IPR051016">
    <property type="entry name" value="Diverse_Substrate_AcTransf"/>
</dbReference>
<keyword evidence="6" id="KW-1185">Reference proteome</keyword>
<dbReference type="GO" id="GO:0008080">
    <property type="term" value="F:N-acetyltransferase activity"/>
    <property type="evidence" value="ECO:0007669"/>
    <property type="project" value="TreeGrafter"/>
</dbReference>
<gene>
    <name evidence="5" type="ORF">EJ913_21120</name>
</gene>
<comment type="similarity">
    <text evidence="1">Belongs to the acetyltransferase family.</text>
</comment>
<protein>
    <submittedName>
        <fullName evidence="5">GNAT family N-acetyltransferase</fullName>
    </submittedName>
</protein>
<evidence type="ECO:0000256" key="2">
    <source>
        <dbReference type="ARBA" id="ARBA00022679"/>
    </source>
</evidence>
<proteinExistence type="inferred from homology"/>
<dbReference type="RefSeq" id="WP_127001561.1">
    <property type="nucleotide sequence ID" value="NZ_CP173190.1"/>
</dbReference>
<evidence type="ECO:0000259" key="4">
    <source>
        <dbReference type="PROSITE" id="PS51186"/>
    </source>
</evidence>
<dbReference type="InterPro" id="IPR000182">
    <property type="entry name" value="GNAT_dom"/>
</dbReference>
<dbReference type="PANTHER" id="PTHR10545:SF29">
    <property type="entry name" value="GH14572P-RELATED"/>
    <property type="match status" value="1"/>
</dbReference>
<dbReference type="SUPFAM" id="SSF55729">
    <property type="entry name" value="Acyl-CoA N-acyltransferases (Nat)"/>
    <property type="match status" value="1"/>
</dbReference>
<dbReference type="FunFam" id="3.40.630.30:FF:000064">
    <property type="entry name" value="GNAT family acetyltransferase"/>
    <property type="match status" value="1"/>
</dbReference>
<feature type="domain" description="N-acetyltransferase" evidence="4">
    <location>
        <begin position="4"/>
        <end position="159"/>
    </location>
</feature>
<organism evidence="5 6">
    <name type="scientific">Azospirillum doebereinerae</name>
    <dbReference type="NCBI Taxonomy" id="92933"/>
    <lineage>
        <taxon>Bacteria</taxon>
        <taxon>Pseudomonadati</taxon>
        <taxon>Pseudomonadota</taxon>
        <taxon>Alphaproteobacteria</taxon>
        <taxon>Rhodospirillales</taxon>
        <taxon>Azospirillaceae</taxon>
        <taxon>Azospirillum</taxon>
    </lineage>
</organism>
<dbReference type="PROSITE" id="PS51186">
    <property type="entry name" value="GNAT"/>
    <property type="match status" value="1"/>
</dbReference>
<name>A0A3S0X969_9PROT</name>
<evidence type="ECO:0000256" key="1">
    <source>
        <dbReference type="ARBA" id="ARBA00008694"/>
    </source>
</evidence>
<evidence type="ECO:0000256" key="3">
    <source>
        <dbReference type="ARBA" id="ARBA00023315"/>
    </source>
</evidence>
<dbReference type="Pfam" id="PF00583">
    <property type="entry name" value="Acetyltransf_1"/>
    <property type="match status" value="1"/>
</dbReference>
<dbReference type="InterPro" id="IPR016181">
    <property type="entry name" value="Acyl_CoA_acyltransferase"/>
</dbReference>
<dbReference type="OrthoDB" id="9805924at2"/>
<reference evidence="5 6" key="1">
    <citation type="submission" date="2018-12" db="EMBL/GenBank/DDBJ databases">
        <authorList>
            <person name="Yang Y."/>
        </authorList>
    </citation>
    <scope>NUCLEOTIDE SEQUENCE [LARGE SCALE GENOMIC DNA]</scope>
    <source>
        <strain evidence="5 6">GSF71</strain>
    </source>
</reference>
<keyword evidence="3" id="KW-0012">Acyltransferase</keyword>
<dbReference type="AlphaFoldDB" id="A0A3S0X969"/>
<evidence type="ECO:0000313" key="6">
    <source>
        <dbReference type="Proteomes" id="UP000280346"/>
    </source>
</evidence>
<sequence>MPSVTVRPAVEADCADILRFVRELAEFEHEAHSVKASEEDFRRDGWGEHPVFEALIAELDGTPVGFALTFRNYSTWEGRPGLFVEDLYVTPDARKHSVGRHLLSAVAQRAVERGYRRVDLNVLNWNPARGFYDRIGFRQMEEWLPYRLSGDALAALAAESP</sequence>
<evidence type="ECO:0000313" key="5">
    <source>
        <dbReference type="EMBL" id="RUQ67178.1"/>
    </source>
</evidence>
<keyword evidence="2 5" id="KW-0808">Transferase</keyword>